<dbReference type="Gene3D" id="1.20.1600.10">
    <property type="entry name" value="Outer membrane efflux proteins (OEP)"/>
    <property type="match status" value="1"/>
</dbReference>
<comment type="caution">
    <text evidence="8">The sequence shown here is derived from an EMBL/GenBank/DDBJ whole genome shotgun (WGS) entry which is preliminary data.</text>
</comment>
<dbReference type="GO" id="GO:0009279">
    <property type="term" value="C:cell outer membrane"/>
    <property type="evidence" value="ECO:0007669"/>
    <property type="project" value="UniProtKB-SubCell"/>
</dbReference>
<evidence type="ECO:0000256" key="5">
    <source>
        <dbReference type="ARBA" id="ARBA00023237"/>
    </source>
</evidence>
<keyword evidence="2" id="KW-1134">Transmembrane beta strand</keyword>
<dbReference type="PANTHER" id="PTHR30026">
    <property type="entry name" value="OUTER MEMBRANE PROTEIN TOLC"/>
    <property type="match status" value="1"/>
</dbReference>
<dbReference type="PANTHER" id="PTHR30026:SF20">
    <property type="entry name" value="OUTER MEMBRANE PROTEIN TOLC"/>
    <property type="match status" value="1"/>
</dbReference>
<dbReference type="RefSeq" id="WP_088251915.1">
    <property type="nucleotide sequence ID" value="NZ_NIDE01000001.1"/>
</dbReference>
<keyword evidence="5" id="KW-0998">Cell outer membrane</keyword>
<comment type="subcellular location">
    <subcellularLocation>
        <location evidence="1">Cell outer membrane</location>
    </subcellularLocation>
</comment>
<evidence type="ECO:0000256" key="2">
    <source>
        <dbReference type="ARBA" id="ARBA00022452"/>
    </source>
</evidence>
<dbReference type="GO" id="GO:0015288">
    <property type="term" value="F:porin activity"/>
    <property type="evidence" value="ECO:0007669"/>
    <property type="project" value="TreeGrafter"/>
</dbReference>
<dbReference type="InterPro" id="IPR051906">
    <property type="entry name" value="TolC-like"/>
</dbReference>
<sequence length="527" mass="55411">MRGGAAAIAWAFALAALSGRASGQGAALPEVPVPPTPPSVLPAPATLLAGQSPLPPTAVAQIPGERVLPINLATALHLAGAKPLDVQIAGRQVELAARQLDRAKLLWVPNLVVGTDYFYHDGSQQSFTGDVVQSSRGALAAGVGPNIVFNVSDAIYAPLAARQDFQARQAALRAVANDTALAVAEVYFALQQARGELAGAVLATRKAQEVSRRATSLAEGLAPPLEATRARVELARRQQAEATARERWRTTSAELTRILRLDSAALLEPVEPPFLPITVVQENATVDVLIPLALSTRPELAAQQAVVRATLARLKQEKLRPLVPSLALRSVSTNPSGSIGYGAFAGGSGNQLSTAVGRFDMDVQVLWEFQALGFGNRVRAGERRVEHEAATLELFRTQDRIAAEVVTAHAQAKSAAERLALSEPALKDAVDLVDKSLEGLGQTRRAGDFLTLVVRPQEVVAAVQALGQANTDFHAAVGDYNRAQFRLYRALGHPAQYLASSLPSPPAATPPAATLPAASAPQPGVGR</sequence>
<evidence type="ECO:0000256" key="4">
    <source>
        <dbReference type="ARBA" id="ARBA00023136"/>
    </source>
</evidence>
<dbReference type="SUPFAM" id="SSF56954">
    <property type="entry name" value="Outer membrane efflux proteins (OEP)"/>
    <property type="match status" value="1"/>
</dbReference>
<dbReference type="OrthoDB" id="266724at2"/>
<dbReference type="GO" id="GO:1990281">
    <property type="term" value="C:efflux pump complex"/>
    <property type="evidence" value="ECO:0007669"/>
    <property type="project" value="TreeGrafter"/>
</dbReference>
<evidence type="ECO:0000313" key="8">
    <source>
        <dbReference type="EMBL" id="OWK46720.1"/>
    </source>
</evidence>
<evidence type="ECO:0000313" key="9">
    <source>
        <dbReference type="Proteomes" id="UP000214646"/>
    </source>
</evidence>
<dbReference type="GO" id="GO:0015562">
    <property type="term" value="F:efflux transmembrane transporter activity"/>
    <property type="evidence" value="ECO:0007669"/>
    <property type="project" value="InterPro"/>
</dbReference>
<dbReference type="AlphaFoldDB" id="A0A225DYW5"/>
<feature type="compositionally biased region" description="Low complexity" evidence="6">
    <location>
        <begin position="510"/>
        <end position="527"/>
    </location>
</feature>
<feature type="chain" id="PRO_5012714063" evidence="7">
    <location>
        <begin position="22"/>
        <end position="527"/>
    </location>
</feature>
<feature type="signal peptide" evidence="7">
    <location>
        <begin position="1"/>
        <end position="21"/>
    </location>
</feature>
<reference evidence="9" key="1">
    <citation type="submission" date="2017-06" db="EMBL/GenBank/DDBJ databases">
        <title>Genome analysis of Fimbriiglobus ruber SP5, the first member of the order Planctomycetales with confirmed chitinolytic capability.</title>
        <authorList>
            <person name="Ravin N.V."/>
            <person name="Rakitin A.L."/>
            <person name="Ivanova A.A."/>
            <person name="Beletsky A.V."/>
            <person name="Kulichevskaya I.S."/>
            <person name="Mardanov A.V."/>
            <person name="Dedysh S.N."/>
        </authorList>
    </citation>
    <scope>NUCLEOTIDE SEQUENCE [LARGE SCALE GENOMIC DNA]</scope>
    <source>
        <strain evidence="9">SP5</strain>
    </source>
</reference>
<evidence type="ECO:0000256" key="1">
    <source>
        <dbReference type="ARBA" id="ARBA00004442"/>
    </source>
</evidence>
<protein>
    <submittedName>
        <fullName evidence="8">Outer membrane protein</fullName>
    </submittedName>
</protein>
<organism evidence="8 9">
    <name type="scientific">Fimbriiglobus ruber</name>
    <dbReference type="NCBI Taxonomy" id="1908690"/>
    <lineage>
        <taxon>Bacteria</taxon>
        <taxon>Pseudomonadati</taxon>
        <taxon>Planctomycetota</taxon>
        <taxon>Planctomycetia</taxon>
        <taxon>Gemmatales</taxon>
        <taxon>Gemmataceae</taxon>
        <taxon>Fimbriiglobus</taxon>
    </lineage>
</organism>
<feature type="region of interest" description="Disordered" evidence="6">
    <location>
        <begin position="502"/>
        <end position="527"/>
    </location>
</feature>
<keyword evidence="3" id="KW-0812">Transmembrane</keyword>
<keyword evidence="9" id="KW-1185">Reference proteome</keyword>
<accession>A0A225DYW5</accession>
<gene>
    <name evidence="8" type="ORF">FRUB_00419</name>
</gene>
<name>A0A225DYW5_9BACT</name>
<evidence type="ECO:0000256" key="7">
    <source>
        <dbReference type="SAM" id="SignalP"/>
    </source>
</evidence>
<dbReference type="Proteomes" id="UP000214646">
    <property type="component" value="Unassembled WGS sequence"/>
</dbReference>
<proteinExistence type="predicted"/>
<keyword evidence="7" id="KW-0732">Signal</keyword>
<evidence type="ECO:0000256" key="3">
    <source>
        <dbReference type="ARBA" id="ARBA00022692"/>
    </source>
</evidence>
<evidence type="ECO:0000256" key="6">
    <source>
        <dbReference type="SAM" id="MobiDB-lite"/>
    </source>
</evidence>
<dbReference type="EMBL" id="NIDE01000001">
    <property type="protein sequence ID" value="OWK46720.1"/>
    <property type="molecule type" value="Genomic_DNA"/>
</dbReference>
<keyword evidence="4" id="KW-0472">Membrane</keyword>